<feature type="region of interest" description="Disordered" evidence="1">
    <location>
        <begin position="1"/>
        <end position="33"/>
    </location>
</feature>
<dbReference type="PANTHER" id="PTHR21207">
    <property type="entry name" value="PARKIN COREGULATED GENE PROTEIN PARK2 COREGULATED"/>
    <property type="match status" value="1"/>
</dbReference>
<protein>
    <recommendedName>
        <fullName evidence="4">PARK2 co-regulated</fullName>
    </recommendedName>
</protein>
<keyword evidence="3" id="KW-1185">Reference proteome</keyword>
<dbReference type="GO" id="GO:0043005">
    <property type="term" value="C:neuron projection"/>
    <property type="evidence" value="ECO:0007669"/>
    <property type="project" value="TreeGrafter"/>
</dbReference>
<organism evidence="2 3">
    <name type="scientific">Crenichthys baileyi</name>
    <name type="common">White River springfish</name>
    <dbReference type="NCBI Taxonomy" id="28760"/>
    <lineage>
        <taxon>Eukaryota</taxon>
        <taxon>Metazoa</taxon>
        <taxon>Chordata</taxon>
        <taxon>Craniata</taxon>
        <taxon>Vertebrata</taxon>
        <taxon>Euteleostomi</taxon>
        <taxon>Actinopterygii</taxon>
        <taxon>Neopterygii</taxon>
        <taxon>Teleostei</taxon>
        <taxon>Neoteleostei</taxon>
        <taxon>Acanthomorphata</taxon>
        <taxon>Ovalentaria</taxon>
        <taxon>Atherinomorphae</taxon>
        <taxon>Cyprinodontiformes</taxon>
        <taxon>Goodeidae</taxon>
        <taxon>Crenichthys</taxon>
    </lineage>
</organism>
<dbReference type="AlphaFoldDB" id="A0AAV9SC96"/>
<dbReference type="SUPFAM" id="SSF48371">
    <property type="entry name" value="ARM repeat"/>
    <property type="match status" value="1"/>
</dbReference>
<dbReference type="GO" id="GO:0005829">
    <property type="term" value="C:cytosol"/>
    <property type="evidence" value="ECO:0007669"/>
    <property type="project" value="TreeGrafter"/>
</dbReference>
<dbReference type="InterPro" id="IPR016024">
    <property type="entry name" value="ARM-type_fold"/>
</dbReference>
<proteinExistence type="predicted"/>
<dbReference type="EMBL" id="JAHHUM010000596">
    <property type="protein sequence ID" value="KAK5618881.1"/>
    <property type="molecule type" value="Genomic_DNA"/>
</dbReference>
<evidence type="ECO:0000313" key="3">
    <source>
        <dbReference type="Proteomes" id="UP001311232"/>
    </source>
</evidence>
<dbReference type="Pfam" id="PF10274">
    <property type="entry name" value="ParcG"/>
    <property type="match status" value="1"/>
</dbReference>
<dbReference type="GO" id="GO:0031982">
    <property type="term" value="C:vesicle"/>
    <property type="evidence" value="ECO:0007669"/>
    <property type="project" value="TreeGrafter"/>
</dbReference>
<evidence type="ECO:0000256" key="1">
    <source>
        <dbReference type="SAM" id="MobiDB-lite"/>
    </source>
</evidence>
<feature type="compositionally biased region" description="Basic and acidic residues" evidence="1">
    <location>
        <begin position="8"/>
        <end position="25"/>
    </location>
</feature>
<comment type="caution">
    <text evidence="2">The sequence shown here is derived from an EMBL/GenBank/DDBJ whole genome shotgun (WGS) entry which is preliminary data.</text>
</comment>
<evidence type="ECO:0008006" key="4">
    <source>
        <dbReference type="Google" id="ProtNLM"/>
    </source>
</evidence>
<evidence type="ECO:0000313" key="2">
    <source>
        <dbReference type="EMBL" id="KAK5618881.1"/>
    </source>
</evidence>
<dbReference type="GO" id="GO:0051879">
    <property type="term" value="F:Hsp90 protein binding"/>
    <property type="evidence" value="ECO:0007669"/>
    <property type="project" value="TreeGrafter"/>
</dbReference>
<dbReference type="InterPro" id="IPR019399">
    <property type="entry name" value="Parkin_co-regulated_protein"/>
</dbReference>
<accession>A0AAV9SC96</accession>
<reference evidence="2 3" key="1">
    <citation type="submission" date="2021-06" db="EMBL/GenBank/DDBJ databases">
        <authorList>
            <person name="Palmer J.M."/>
        </authorList>
    </citation>
    <scope>NUCLEOTIDE SEQUENCE [LARGE SCALE GENOMIC DNA]</scope>
    <source>
        <strain evidence="2 3">MEX-2019</strain>
        <tissue evidence="2">Muscle</tissue>
    </source>
</reference>
<dbReference type="GO" id="GO:0030544">
    <property type="term" value="F:Hsp70 protein binding"/>
    <property type="evidence" value="ECO:0007669"/>
    <property type="project" value="TreeGrafter"/>
</dbReference>
<gene>
    <name evidence="2" type="ORF">CRENBAI_009353</name>
</gene>
<dbReference type="PANTHER" id="PTHR21207:SF2">
    <property type="entry name" value="PARKIN COREGULATED GENE PROTEIN"/>
    <property type="match status" value="1"/>
</dbReference>
<sequence>MQGNMRSSRRDGTLHEEPAENDEHNQLSCGRSCDMSRTKNEVKADGFTVKAFMRNSVVARPPPTGVFQQRPSKPTTFRTYYERRELPIAVDHNSRGKNIAWKVDIEKLDYQYYLPLLFHGLCETEYPYELLARQGIHDMLERGGPKILPVLPKLIIPIRNAMNTKNHQVMCSTLRILQHLVMSTDNVGVALVPYLKQILPVFNLFKNKKRNLGDAIESRRDRESIGDLIEETLQILEHYGGPDAFKQIKSMIPTYSPA</sequence>
<name>A0AAV9SC96_9TELE</name>
<dbReference type="Proteomes" id="UP001311232">
    <property type="component" value="Unassembled WGS sequence"/>
</dbReference>